<evidence type="ECO:0000313" key="7">
    <source>
        <dbReference type="EMBL" id="KDR39287.1"/>
    </source>
</evidence>
<keyword evidence="2" id="KW-1003">Cell membrane</keyword>
<sequence length="337" mass="35180">MTDTVNESHELQTPARPERPRSALISNWAAELRILLVAVLLAAYFEFANHDFLLTHASLVNLSQFIAPVAIIAFGEIMLMIGGDIDLSAGMVFAFAPFMMVFASDAGAPMWLALVAGLAAAAVIGFVNGAVTVWLRLPSFVTTLGTLFLINGVTLTLSRGTPAATPGSPGFAAIMGASGYSEIIWTVVIAFVMHTLLRHTRWGLHTQAAGANPVGASEAGIHVNRLRFGNFILAAVLAAFTGILESFRITSIDPQAGGNQIMFLAVAAAVIGGTPLTGGSGTIIGGLLGAAVLGILNDGFTLIGINAFTFNIILGAAILAAMIFNIHIGRIRRKGSR</sequence>
<evidence type="ECO:0000256" key="2">
    <source>
        <dbReference type="ARBA" id="ARBA00022475"/>
    </source>
</evidence>
<dbReference type="CDD" id="cd06579">
    <property type="entry name" value="TM_PBP1_transp_AraH_like"/>
    <property type="match status" value="1"/>
</dbReference>
<feature type="transmembrane region" description="Helical" evidence="6">
    <location>
        <begin position="87"/>
        <end position="104"/>
    </location>
</feature>
<evidence type="ECO:0000256" key="4">
    <source>
        <dbReference type="ARBA" id="ARBA00022989"/>
    </source>
</evidence>
<gene>
    <name evidence="7" type="ORF">BG61_33670</name>
</gene>
<dbReference type="STRING" id="60547.GCA_000751215_05969"/>
<feature type="transmembrane region" description="Helical" evidence="6">
    <location>
        <begin position="28"/>
        <end position="47"/>
    </location>
</feature>
<feature type="transmembrane region" description="Helical" evidence="6">
    <location>
        <begin position="59"/>
        <end position="81"/>
    </location>
</feature>
<keyword evidence="3 6" id="KW-0812">Transmembrane</keyword>
<dbReference type="GO" id="GO:0005886">
    <property type="term" value="C:plasma membrane"/>
    <property type="evidence" value="ECO:0007669"/>
    <property type="project" value="UniProtKB-SubCell"/>
</dbReference>
<comment type="subcellular location">
    <subcellularLocation>
        <location evidence="1">Cell membrane</location>
        <topology evidence="1">Multi-pass membrane protein</topology>
    </subcellularLocation>
</comment>
<feature type="transmembrane region" description="Helical" evidence="6">
    <location>
        <begin position="263"/>
        <end position="296"/>
    </location>
</feature>
<dbReference type="Proteomes" id="UP000027466">
    <property type="component" value="Unassembled WGS sequence"/>
</dbReference>
<evidence type="ECO:0000313" key="8">
    <source>
        <dbReference type="Proteomes" id="UP000027466"/>
    </source>
</evidence>
<feature type="transmembrane region" description="Helical" evidence="6">
    <location>
        <begin position="308"/>
        <end position="328"/>
    </location>
</feature>
<dbReference type="EMBL" id="JFHC01000062">
    <property type="protein sequence ID" value="KDR39287.1"/>
    <property type="molecule type" value="Genomic_DNA"/>
</dbReference>
<reference evidence="7 8" key="1">
    <citation type="submission" date="2014-03" db="EMBL/GenBank/DDBJ databases">
        <title>Draft Genome Sequences of Four Burkholderia Strains.</title>
        <authorList>
            <person name="Liu X.Y."/>
            <person name="Li C.X."/>
            <person name="Xu J.H."/>
        </authorList>
    </citation>
    <scope>NUCLEOTIDE SEQUENCE [LARGE SCALE GENOMIC DNA]</scope>
    <source>
        <strain evidence="7 8">DSM 50014</strain>
    </source>
</reference>
<evidence type="ECO:0000256" key="5">
    <source>
        <dbReference type="ARBA" id="ARBA00023136"/>
    </source>
</evidence>
<keyword evidence="5 6" id="KW-0472">Membrane</keyword>
<organism evidence="7 8">
    <name type="scientific">Caballeronia glathei</name>
    <dbReference type="NCBI Taxonomy" id="60547"/>
    <lineage>
        <taxon>Bacteria</taxon>
        <taxon>Pseudomonadati</taxon>
        <taxon>Pseudomonadota</taxon>
        <taxon>Betaproteobacteria</taxon>
        <taxon>Burkholderiales</taxon>
        <taxon>Burkholderiaceae</taxon>
        <taxon>Caballeronia</taxon>
    </lineage>
</organism>
<protein>
    <submittedName>
        <fullName evidence="7">Sugar ABC transporter permease</fullName>
    </submittedName>
</protein>
<dbReference type="GO" id="GO:0022857">
    <property type="term" value="F:transmembrane transporter activity"/>
    <property type="evidence" value="ECO:0007669"/>
    <property type="project" value="InterPro"/>
</dbReference>
<keyword evidence="8" id="KW-1185">Reference proteome</keyword>
<comment type="caution">
    <text evidence="7">The sequence shown here is derived from an EMBL/GenBank/DDBJ whole genome shotgun (WGS) entry which is preliminary data.</text>
</comment>
<keyword evidence="4 6" id="KW-1133">Transmembrane helix</keyword>
<dbReference type="AlphaFoldDB" id="A0A069PFL9"/>
<proteinExistence type="predicted"/>
<evidence type="ECO:0000256" key="6">
    <source>
        <dbReference type="SAM" id="Phobius"/>
    </source>
</evidence>
<dbReference type="PANTHER" id="PTHR32196">
    <property type="entry name" value="ABC TRANSPORTER PERMEASE PROTEIN YPHD-RELATED-RELATED"/>
    <property type="match status" value="1"/>
</dbReference>
<feature type="transmembrane region" description="Helical" evidence="6">
    <location>
        <begin position="170"/>
        <end position="193"/>
    </location>
</feature>
<dbReference type="InterPro" id="IPR001851">
    <property type="entry name" value="ABC_transp_permease"/>
</dbReference>
<accession>A0A069PFL9</accession>
<evidence type="ECO:0000256" key="1">
    <source>
        <dbReference type="ARBA" id="ARBA00004651"/>
    </source>
</evidence>
<feature type="transmembrane region" description="Helical" evidence="6">
    <location>
        <begin position="231"/>
        <end position="251"/>
    </location>
</feature>
<feature type="transmembrane region" description="Helical" evidence="6">
    <location>
        <begin position="111"/>
        <end position="131"/>
    </location>
</feature>
<name>A0A069PFL9_9BURK</name>
<dbReference type="Pfam" id="PF02653">
    <property type="entry name" value="BPD_transp_2"/>
    <property type="match status" value="1"/>
</dbReference>
<feature type="transmembrane region" description="Helical" evidence="6">
    <location>
        <begin position="137"/>
        <end position="158"/>
    </location>
</feature>
<evidence type="ECO:0000256" key="3">
    <source>
        <dbReference type="ARBA" id="ARBA00022692"/>
    </source>
</evidence>